<dbReference type="InterPro" id="IPR013103">
    <property type="entry name" value="RVT_2"/>
</dbReference>
<feature type="domain" description="CCHC-type" evidence="12">
    <location>
        <begin position="405"/>
        <end position="419"/>
    </location>
</feature>
<dbReference type="PROSITE" id="PS00560">
    <property type="entry name" value="CARBOXYPEPT_SER_HIS"/>
    <property type="match status" value="1"/>
</dbReference>
<feature type="compositionally biased region" description="Basic and acidic residues" evidence="11">
    <location>
        <begin position="796"/>
        <end position="815"/>
    </location>
</feature>
<dbReference type="GO" id="GO:0008270">
    <property type="term" value="F:zinc ion binding"/>
    <property type="evidence" value="ECO:0007669"/>
    <property type="project" value="UniProtKB-KW"/>
</dbReference>
<evidence type="ECO:0000256" key="9">
    <source>
        <dbReference type="PROSITE-ProRule" id="PRU00047"/>
    </source>
</evidence>
<dbReference type="PROSITE" id="PS00131">
    <property type="entry name" value="CARBOXYPEPT_SER_SER"/>
    <property type="match status" value="1"/>
</dbReference>
<dbReference type="EMBL" id="VEPZ02000074">
    <property type="protein sequence ID" value="KAE8734234.1"/>
    <property type="molecule type" value="Genomic_DNA"/>
</dbReference>
<keyword evidence="4 10" id="KW-0121">Carboxypeptidase</keyword>
<dbReference type="GO" id="GO:0006508">
    <property type="term" value="P:proteolysis"/>
    <property type="evidence" value="ECO:0007669"/>
    <property type="project" value="UniProtKB-KW"/>
</dbReference>
<dbReference type="PROSITE" id="PS50158">
    <property type="entry name" value="ZF_CCHC"/>
    <property type="match status" value="1"/>
</dbReference>
<feature type="compositionally biased region" description="Basic residues" evidence="11">
    <location>
        <begin position="389"/>
        <end position="402"/>
    </location>
</feature>
<dbReference type="GO" id="GO:0004185">
    <property type="term" value="F:serine-type carboxypeptidase activity"/>
    <property type="evidence" value="ECO:0007669"/>
    <property type="project" value="UniProtKB-UniRule"/>
</dbReference>
<comment type="similarity">
    <text evidence="2 10">Belongs to the peptidase S10 family.</text>
</comment>
<dbReference type="Pfam" id="PF25597">
    <property type="entry name" value="SH3_retrovirus"/>
    <property type="match status" value="1"/>
</dbReference>
<evidence type="ECO:0000256" key="6">
    <source>
        <dbReference type="ARBA" id="ARBA00022801"/>
    </source>
</evidence>
<dbReference type="InterPro" id="IPR012337">
    <property type="entry name" value="RNaseH-like_sf"/>
</dbReference>
<dbReference type="SUPFAM" id="SSF57756">
    <property type="entry name" value="Retrovirus zinc finger-like domains"/>
    <property type="match status" value="1"/>
</dbReference>
<dbReference type="InterPro" id="IPR001878">
    <property type="entry name" value="Znf_CCHC"/>
</dbReference>
<dbReference type="Gene3D" id="3.40.50.1820">
    <property type="entry name" value="alpha/beta hydrolase"/>
    <property type="match status" value="1"/>
</dbReference>
<dbReference type="PANTHER" id="PTHR11802:SF235">
    <property type="entry name" value="SERINE CARBOXYPEPTIDASE-LIKE 33"/>
    <property type="match status" value="1"/>
</dbReference>
<evidence type="ECO:0000256" key="4">
    <source>
        <dbReference type="ARBA" id="ARBA00022645"/>
    </source>
</evidence>
<evidence type="ECO:0000313" key="14">
    <source>
        <dbReference type="Proteomes" id="UP000436088"/>
    </source>
</evidence>
<dbReference type="InterPro" id="IPR018202">
    <property type="entry name" value="Ser_caboxypep_ser_AS"/>
</dbReference>
<dbReference type="EC" id="3.4.16.-" evidence="10"/>
<keyword evidence="7" id="KW-1015">Disulfide bond</keyword>
<evidence type="ECO:0000256" key="10">
    <source>
        <dbReference type="RuleBase" id="RU361156"/>
    </source>
</evidence>
<dbReference type="Gene3D" id="4.10.60.10">
    <property type="entry name" value="Zinc finger, CCHC-type"/>
    <property type="match status" value="1"/>
</dbReference>
<organism evidence="13 14">
    <name type="scientific">Hibiscus syriacus</name>
    <name type="common">Rose of Sharon</name>
    <dbReference type="NCBI Taxonomy" id="106335"/>
    <lineage>
        <taxon>Eukaryota</taxon>
        <taxon>Viridiplantae</taxon>
        <taxon>Streptophyta</taxon>
        <taxon>Embryophyta</taxon>
        <taxon>Tracheophyta</taxon>
        <taxon>Spermatophyta</taxon>
        <taxon>Magnoliopsida</taxon>
        <taxon>eudicotyledons</taxon>
        <taxon>Gunneridae</taxon>
        <taxon>Pentapetalae</taxon>
        <taxon>rosids</taxon>
        <taxon>malvids</taxon>
        <taxon>Malvales</taxon>
        <taxon>Malvaceae</taxon>
        <taxon>Malvoideae</taxon>
        <taxon>Hibiscus</taxon>
    </lineage>
</organism>
<dbReference type="Pfam" id="PF00098">
    <property type="entry name" value="zf-CCHC"/>
    <property type="match status" value="1"/>
</dbReference>
<evidence type="ECO:0000256" key="2">
    <source>
        <dbReference type="ARBA" id="ARBA00009431"/>
    </source>
</evidence>
<proteinExistence type="inferred from homology"/>
<dbReference type="InterPro" id="IPR054722">
    <property type="entry name" value="PolX-like_BBD"/>
</dbReference>
<evidence type="ECO:0000256" key="8">
    <source>
        <dbReference type="ARBA" id="ARBA00023180"/>
    </source>
</evidence>
<keyword evidence="8" id="KW-0325">Glycoprotein</keyword>
<evidence type="ECO:0000256" key="7">
    <source>
        <dbReference type="ARBA" id="ARBA00023157"/>
    </source>
</evidence>
<evidence type="ECO:0000313" key="13">
    <source>
        <dbReference type="EMBL" id="KAE8734234.1"/>
    </source>
</evidence>
<keyword evidence="9" id="KW-0863">Zinc-finger</keyword>
<keyword evidence="9" id="KW-0862">Zinc</keyword>
<dbReference type="AlphaFoldDB" id="A0A6A3D0T8"/>
<dbReference type="InterPro" id="IPR057670">
    <property type="entry name" value="SH3_retrovirus"/>
</dbReference>
<dbReference type="SUPFAM" id="SSF53098">
    <property type="entry name" value="Ribonuclease H-like"/>
    <property type="match status" value="1"/>
</dbReference>
<dbReference type="InterPro" id="IPR036875">
    <property type="entry name" value="Znf_CCHC_sf"/>
</dbReference>
<dbReference type="PRINTS" id="PR00724">
    <property type="entry name" value="CRBOXYPTASEC"/>
</dbReference>
<dbReference type="GO" id="GO:0005773">
    <property type="term" value="C:vacuole"/>
    <property type="evidence" value="ECO:0007669"/>
    <property type="project" value="TreeGrafter"/>
</dbReference>
<dbReference type="GO" id="GO:0005576">
    <property type="term" value="C:extracellular region"/>
    <property type="evidence" value="ECO:0007669"/>
    <property type="project" value="UniProtKB-SubCell"/>
</dbReference>
<dbReference type="InterPro" id="IPR001563">
    <property type="entry name" value="Peptidase_S10"/>
</dbReference>
<reference evidence="13" key="1">
    <citation type="submission" date="2019-09" db="EMBL/GenBank/DDBJ databases">
        <title>Draft genome information of white flower Hibiscus syriacus.</title>
        <authorList>
            <person name="Kim Y.-M."/>
        </authorList>
    </citation>
    <scope>NUCLEOTIDE SEQUENCE [LARGE SCALE GENOMIC DNA]</scope>
    <source>
        <strain evidence="13">YM2019G1</strain>
    </source>
</reference>
<feature type="region of interest" description="Disordered" evidence="11">
    <location>
        <begin position="382"/>
        <end position="402"/>
    </location>
</feature>
<dbReference type="InterPro" id="IPR033124">
    <property type="entry name" value="Ser_caboxypep_his_AS"/>
</dbReference>
<protein>
    <recommendedName>
        <fullName evidence="10">Carboxypeptidase</fullName>
        <ecNumber evidence="10">3.4.16.-</ecNumber>
    </recommendedName>
</protein>
<keyword evidence="14" id="KW-1185">Reference proteome</keyword>
<dbReference type="InterPro" id="IPR029058">
    <property type="entry name" value="AB_hydrolase_fold"/>
</dbReference>
<dbReference type="FunFam" id="3.40.50.1820:FF:000013">
    <property type="entry name" value="Carboxypeptidase"/>
    <property type="match status" value="1"/>
</dbReference>
<sequence length="1174" mass="134054">MASLNQRLQYKESDRVIGLPNQPKSPSISQFSGYVTVNQEHGRALFYWFFEAQSEPSQKPLLLWLNGGPGCSSIAYGAASELDPLKVGKNGADLQFNEFAWNQEANLLFVESLVGVGFSYTNTSSDLTKLEDAFVAEDAYNFLVSWLQRYPRFKTRDFFMTGESYAGHYVPQLAELVYDRNNDTSRYPFINLKGFMVGNPLTDDNYDYTGIMDYAWSHSVIPDDLYRQTKQVCDFKASSLSTQCNDVVNRVFEKYSEIDINNIYAPKCLLNASSETSSKIENHGLKRVRIFAEGYDPCYSEYAEMYFNRPDVQQSIHANTRGGKWMKVILRKDGCLAAISERSVDFTDDNKWIEMDGNAMTNFHLALADEVLSSIEENKTAKENVAKSSSHKHGRSKSRSKKNLKCYHCGKKGHLKKDCWSLNKNSNPQGNTANTSDDGDALCCETSTTVEGRKRFTYIWLIDSGATYHMTSRREWFYHYEPVLGGSVYSCNDHALEIVGVRTIKLKMYNGTIKVVRDVRHVKGLKKYLLSYGLLDNNASKIETRKGNHEGVPWSDCGAESSDSAMLWHKKLGHMSEQGIKVLVEQKLLPGLTKVSLTLCEHCITSKQHRLKFNTSNSRGKSVLELVHSDVWQAPVTSLGGAKYFVSFIDDYSKRCWVHPIKKKSDVFSIFKNFKARVELDSGNKIKVDEQNLVRKNKSNVEGRTPRKIILGRSSQYRLLFGESSSINCNRAEDTNGDVNWKCKFLGYADGVKGYCLWDPTARKVIISRDVIFVEDKLQRKEDDDSAAKSETTQIHVEKEFEERDSSKAEPAHDEQEPEISEAPTTRQSDRVRRRPNWHSDYVIEGNIACCLLTEDDKPSTYHEAINSSNASLWMMAMQEEIEALHKNNTWDLVPLPQVRKPIGNKWVFKIKRNGDDQVERYRARLVVKGYAQKEDVKTTFLHGNLEEEIYMLQPKGFEDEKRRTWFAVEQSLYGLKQAPRCWYKRFDSFIMCLGYNRLNTDPCAYFKRPNKDHIEELKAQLARDTSSGSGDLDKSKSTTIYVFKLLVELQSALHLARNPSFHSRTSTYKFSTISFVKGGRRDSRYAKIHTKDNIADFMTKAINANKFTWCRFSCGLSETKQHDGTRWEGGWEYEGLTMVTVRGAGHLVPLNKPSEALALIHSFLSDEPLPSHR</sequence>
<dbReference type="Pfam" id="PF00450">
    <property type="entry name" value="Peptidase_S10"/>
    <property type="match status" value="2"/>
</dbReference>
<evidence type="ECO:0000256" key="1">
    <source>
        <dbReference type="ARBA" id="ARBA00004613"/>
    </source>
</evidence>
<dbReference type="GO" id="GO:0003676">
    <property type="term" value="F:nucleic acid binding"/>
    <property type="evidence" value="ECO:0007669"/>
    <property type="project" value="InterPro"/>
</dbReference>
<dbReference type="Pfam" id="PF07727">
    <property type="entry name" value="RVT_2"/>
    <property type="match status" value="2"/>
</dbReference>
<dbReference type="Gene3D" id="3.40.50.12670">
    <property type="match status" value="1"/>
</dbReference>
<dbReference type="Gene3D" id="6.10.250.940">
    <property type="match status" value="1"/>
</dbReference>
<evidence type="ECO:0000256" key="3">
    <source>
        <dbReference type="ARBA" id="ARBA00022525"/>
    </source>
</evidence>
<evidence type="ECO:0000259" key="12">
    <source>
        <dbReference type="PROSITE" id="PS50158"/>
    </source>
</evidence>
<keyword evidence="5 10" id="KW-0645">Protease</keyword>
<keyword evidence="3" id="KW-0964">Secreted</keyword>
<dbReference type="Gene3D" id="3.30.420.10">
    <property type="entry name" value="Ribonuclease H-like superfamily/Ribonuclease H"/>
    <property type="match status" value="1"/>
</dbReference>
<dbReference type="InterPro" id="IPR036397">
    <property type="entry name" value="RNaseH_sf"/>
</dbReference>
<feature type="region of interest" description="Disordered" evidence="11">
    <location>
        <begin position="780"/>
        <end position="834"/>
    </location>
</feature>
<comment type="subcellular location">
    <subcellularLocation>
        <location evidence="1">Secreted</location>
    </subcellularLocation>
</comment>
<evidence type="ECO:0000256" key="11">
    <source>
        <dbReference type="SAM" id="MobiDB-lite"/>
    </source>
</evidence>
<dbReference type="PANTHER" id="PTHR11802">
    <property type="entry name" value="SERINE PROTEASE FAMILY S10 SERINE CARBOXYPEPTIDASE"/>
    <property type="match status" value="1"/>
</dbReference>
<keyword evidence="6 10" id="KW-0378">Hydrolase</keyword>
<keyword evidence="9" id="KW-0479">Metal-binding</keyword>
<accession>A0A6A3D0T8</accession>
<dbReference type="SUPFAM" id="SSF53474">
    <property type="entry name" value="alpha/beta-Hydrolases"/>
    <property type="match status" value="2"/>
</dbReference>
<dbReference type="Pfam" id="PF22936">
    <property type="entry name" value="Pol_BBD"/>
    <property type="match status" value="1"/>
</dbReference>
<name>A0A6A3D0T8_HIBSY</name>
<gene>
    <name evidence="13" type="ORF">F3Y22_tig00000778pilonHSYRG00383</name>
</gene>
<dbReference type="SMART" id="SM00343">
    <property type="entry name" value="ZnF_C2HC"/>
    <property type="match status" value="1"/>
</dbReference>
<evidence type="ECO:0000256" key="5">
    <source>
        <dbReference type="ARBA" id="ARBA00022670"/>
    </source>
</evidence>
<dbReference type="Proteomes" id="UP000436088">
    <property type="component" value="Unassembled WGS sequence"/>
</dbReference>
<dbReference type="Pfam" id="PF13976">
    <property type="entry name" value="gag_pre-integrs"/>
    <property type="match status" value="1"/>
</dbReference>
<dbReference type="InterPro" id="IPR025724">
    <property type="entry name" value="GAG-pre-integrase_dom"/>
</dbReference>
<comment type="caution">
    <text evidence="13">The sequence shown here is derived from an EMBL/GenBank/DDBJ whole genome shotgun (WGS) entry which is preliminary data.</text>
</comment>